<feature type="domain" description="ThuA-like" evidence="6">
    <location>
        <begin position="603"/>
        <end position="819"/>
    </location>
</feature>
<dbReference type="Pfam" id="PF06283">
    <property type="entry name" value="ThuA"/>
    <property type="match status" value="1"/>
</dbReference>
<name>A0A318UPD6_9SPHI</name>
<dbReference type="CDD" id="cd02850">
    <property type="entry name" value="E_set_Cellulase_N"/>
    <property type="match status" value="1"/>
</dbReference>
<comment type="similarity">
    <text evidence="1">Belongs to the glycosyl hydrolase 9 (cellulase E) family.</text>
</comment>
<proteinExistence type="inferred from homology"/>
<dbReference type="InterPro" id="IPR013783">
    <property type="entry name" value="Ig-like_fold"/>
</dbReference>
<keyword evidence="7" id="KW-0315">Glutamine amidotransferase</keyword>
<comment type="caution">
    <text evidence="7">The sequence shown here is derived from an EMBL/GenBank/DDBJ whole genome shotgun (WGS) entry which is preliminary data.</text>
</comment>
<protein>
    <submittedName>
        <fullName evidence="7">Type 1 glutamine amidotransferase</fullName>
    </submittedName>
</protein>
<dbReference type="Pfam" id="PF02927">
    <property type="entry name" value="CelD_N"/>
    <property type="match status" value="1"/>
</dbReference>
<evidence type="ECO:0000256" key="3">
    <source>
        <dbReference type="ARBA" id="ARBA00023326"/>
    </source>
</evidence>
<keyword evidence="7" id="KW-0808">Transferase</keyword>
<accession>A0A318UPD6</accession>
<keyword evidence="2" id="KW-0119">Carbohydrate metabolism</keyword>
<dbReference type="InterPro" id="IPR014756">
    <property type="entry name" value="Ig_E-set"/>
</dbReference>
<dbReference type="SUPFAM" id="SSF52317">
    <property type="entry name" value="Class I glutamine amidotransferase-like"/>
    <property type="match status" value="1"/>
</dbReference>
<feature type="domain" description="Cellulase Ig-like" evidence="5">
    <location>
        <begin position="23"/>
        <end position="102"/>
    </location>
</feature>
<evidence type="ECO:0000256" key="1">
    <source>
        <dbReference type="ARBA" id="ARBA00007072"/>
    </source>
</evidence>
<evidence type="ECO:0000313" key="7">
    <source>
        <dbReference type="EMBL" id="PYF77327.1"/>
    </source>
</evidence>
<dbReference type="InterPro" id="IPR001701">
    <property type="entry name" value="Glyco_hydro_9"/>
</dbReference>
<dbReference type="OrthoDB" id="9808897at2"/>
<dbReference type="InterPro" id="IPR029062">
    <property type="entry name" value="Class_I_gatase-like"/>
</dbReference>
<dbReference type="EMBL" id="QKLU01000001">
    <property type="protein sequence ID" value="PYF77327.1"/>
    <property type="molecule type" value="Genomic_DNA"/>
</dbReference>
<evidence type="ECO:0000259" key="4">
    <source>
        <dbReference type="Pfam" id="PF00759"/>
    </source>
</evidence>
<dbReference type="Gene3D" id="2.60.40.10">
    <property type="entry name" value="Immunoglobulins"/>
    <property type="match status" value="1"/>
</dbReference>
<dbReference type="InterPro" id="IPR012341">
    <property type="entry name" value="6hp_glycosidase-like_sf"/>
</dbReference>
<feature type="domain" description="Glycoside hydrolase family 9" evidence="4">
    <location>
        <begin position="128"/>
        <end position="531"/>
    </location>
</feature>
<dbReference type="Gene3D" id="3.40.50.880">
    <property type="match status" value="1"/>
</dbReference>
<dbReference type="InterPro" id="IPR029010">
    <property type="entry name" value="ThuA-like"/>
</dbReference>
<sequence>MPLKRILFLLCIFPLCGFCLPVIYTNQVAYDAAGPKLALIGVEKKLNAGAVFKITDAGNLKTVYVNKLKGPLKVEEWDKNRMFYQADFSAFFKSGSYKVSIQIDGKDYFSYDFKIGDQELARQTIPALLHYFRKQRANTAAEWAADQQVQLFGSDQKVDLRGGWCDASGDVSKYFSHLAYANFMSPQQIPLVTWSLINTAETIPKLIRSMNLQDSIDSEALWGADYLMRSLSDQGYFYMTVFSYFNKDPNARRVVGLHANSVTTDEYQCAFREGAGMAIAALARVSGWKKQGTFRSSEYLQAAEKAFAHVLVNNKKYTDDGKDNIIDDYCALLAATELWIATDSLFYKNEARKRAKKLQHRLSPEGYFIADDGKRPFWHASDAGLPLVALSRYLKKENDPTLRASIQMTIKKSIRHQLKINAEVENPFGYARQIINTDGKIKSSFFIPHKNETGWWWQGENARLASLAAAVLEGNRALGGKNGAWFKSPYSGFAWNQLDWILGKNPYSVCFMYQMGKKNVPYMQSSFGHGSEKGGISNGITGKDGFDDGGGIDFKEHAAGNEWRWTEQWLPHAAWFLNAVTSLSAEDPVQAKQKPFRIIAIAEKGGHHLEYSMAAKKWLNELAAENNFTIDYVQDTRLFTDQFLQQYQLFIQLDYPPYAWKPDAMEAFKKYIIEGRGSWIGFHHATLLGDFDGYGLWPWFSDFMGGIRFKNYIPAFADGLVKTEQFSHPVMKNIPAKFQIEKEEWYTYDRSPRSNVEVLASVDEGSYRPASAIRMGDHPVIWSNPSMRAKNVYIFMGHSPDLFKNQIYTQIFRNAIFWALGTEAK</sequence>
<dbReference type="AlphaFoldDB" id="A0A318UPD6"/>
<dbReference type="Pfam" id="PF00759">
    <property type="entry name" value="Glyco_hydro_9"/>
    <property type="match status" value="1"/>
</dbReference>
<gene>
    <name evidence="7" type="ORF">B0O44_101808</name>
</gene>
<dbReference type="InterPro" id="IPR008928">
    <property type="entry name" value="6-hairpin_glycosidase_sf"/>
</dbReference>
<keyword evidence="3" id="KW-0624">Polysaccharide degradation</keyword>
<dbReference type="PANTHER" id="PTHR40469">
    <property type="entry name" value="SECRETED GLYCOSYL HYDROLASE"/>
    <property type="match status" value="1"/>
</dbReference>
<evidence type="ECO:0000259" key="6">
    <source>
        <dbReference type="Pfam" id="PF06283"/>
    </source>
</evidence>
<dbReference type="Proteomes" id="UP000248198">
    <property type="component" value="Unassembled WGS sequence"/>
</dbReference>
<reference evidence="7 8" key="1">
    <citation type="submission" date="2018-06" db="EMBL/GenBank/DDBJ databases">
        <title>Genomic Encyclopedia of Archaeal and Bacterial Type Strains, Phase II (KMG-II): from individual species to whole genera.</title>
        <authorList>
            <person name="Goeker M."/>
        </authorList>
    </citation>
    <scope>NUCLEOTIDE SEQUENCE [LARGE SCALE GENOMIC DNA]</scope>
    <source>
        <strain evidence="7 8">DSM 27372</strain>
    </source>
</reference>
<dbReference type="RefSeq" id="WP_110827382.1">
    <property type="nucleotide sequence ID" value="NZ_QKLU01000001.1"/>
</dbReference>
<dbReference type="GO" id="GO:0000272">
    <property type="term" value="P:polysaccharide catabolic process"/>
    <property type="evidence" value="ECO:0007669"/>
    <property type="project" value="UniProtKB-KW"/>
</dbReference>
<dbReference type="SUPFAM" id="SSF48208">
    <property type="entry name" value="Six-hairpin glycosidases"/>
    <property type="match status" value="1"/>
</dbReference>
<dbReference type="GO" id="GO:0008810">
    <property type="term" value="F:cellulase activity"/>
    <property type="evidence" value="ECO:0007669"/>
    <property type="project" value="InterPro"/>
</dbReference>
<dbReference type="GO" id="GO:0016740">
    <property type="term" value="F:transferase activity"/>
    <property type="evidence" value="ECO:0007669"/>
    <property type="project" value="UniProtKB-KW"/>
</dbReference>
<dbReference type="Gene3D" id="1.50.10.10">
    <property type="match status" value="1"/>
</dbReference>
<evidence type="ECO:0000259" key="5">
    <source>
        <dbReference type="Pfam" id="PF02927"/>
    </source>
</evidence>
<dbReference type="SUPFAM" id="SSF81296">
    <property type="entry name" value="E set domains"/>
    <property type="match status" value="1"/>
</dbReference>
<evidence type="ECO:0000256" key="2">
    <source>
        <dbReference type="ARBA" id="ARBA00023277"/>
    </source>
</evidence>
<dbReference type="PANTHER" id="PTHR40469:SF2">
    <property type="entry name" value="GALACTOSE-BINDING DOMAIN-LIKE SUPERFAMILY PROTEIN"/>
    <property type="match status" value="1"/>
</dbReference>
<keyword evidence="8" id="KW-1185">Reference proteome</keyword>
<dbReference type="InterPro" id="IPR004197">
    <property type="entry name" value="Cellulase_Ig-like"/>
</dbReference>
<organism evidence="7 8">
    <name type="scientific">Pedobacter nutrimenti</name>
    <dbReference type="NCBI Taxonomy" id="1241337"/>
    <lineage>
        <taxon>Bacteria</taxon>
        <taxon>Pseudomonadati</taxon>
        <taxon>Bacteroidota</taxon>
        <taxon>Sphingobacteriia</taxon>
        <taxon>Sphingobacteriales</taxon>
        <taxon>Sphingobacteriaceae</taxon>
        <taxon>Pedobacter</taxon>
    </lineage>
</organism>
<evidence type="ECO:0000313" key="8">
    <source>
        <dbReference type="Proteomes" id="UP000248198"/>
    </source>
</evidence>